<reference evidence="3" key="1">
    <citation type="journal article" date="2016" name="Nat. Commun.">
        <title>The Gonium pectorale genome demonstrates co-option of cell cycle regulation during the evolution of multicellularity.</title>
        <authorList>
            <person name="Hanschen E.R."/>
            <person name="Marriage T.N."/>
            <person name="Ferris P.J."/>
            <person name="Hamaji T."/>
            <person name="Toyoda A."/>
            <person name="Fujiyama A."/>
            <person name="Neme R."/>
            <person name="Noguchi H."/>
            <person name="Minakuchi Y."/>
            <person name="Suzuki M."/>
            <person name="Kawai-Toyooka H."/>
            <person name="Smith D.R."/>
            <person name="Sparks H."/>
            <person name="Anderson J."/>
            <person name="Bakaric R."/>
            <person name="Luria V."/>
            <person name="Karger A."/>
            <person name="Kirschner M.W."/>
            <person name="Durand P.M."/>
            <person name="Michod R.E."/>
            <person name="Nozaki H."/>
            <person name="Olson B.J."/>
        </authorList>
    </citation>
    <scope>NUCLEOTIDE SEQUENCE [LARGE SCALE GENOMIC DNA]</scope>
    <source>
        <strain evidence="3">NIES-2863</strain>
    </source>
</reference>
<keyword evidence="1" id="KW-1133">Transmembrane helix</keyword>
<evidence type="ECO:0000313" key="3">
    <source>
        <dbReference type="Proteomes" id="UP000075714"/>
    </source>
</evidence>
<dbReference type="EMBL" id="LSYV01000016">
    <property type="protein sequence ID" value="KXZ50763.1"/>
    <property type="molecule type" value="Genomic_DNA"/>
</dbReference>
<dbReference type="Proteomes" id="UP000075714">
    <property type="component" value="Unassembled WGS sequence"/>
</dbReference>
<protein>
    <submittedName>
        <fullName evidence="2">Uncharacterized protein</fullName>
    </submittedName>
</protein>
<sequence>MHYKGHKGCCKAYNIGRYPAFTSFNSQLAEQRNSRLALLKTHCAFMTQPVFLLYVRFFLYMAAVMPR</sequence>
<accession>A0A150GLP8</accession>
<proteinExistence type="predicted"/>
<comment type="caution">
    <text evidence="2">The sequence shown here is derived from an EMBL/GenBank/DDBJ whole genome shotgun (WGS) entry which is preliminary data.</text>
</comment>
<organism evidence="2 3">
    <name type="scientific">Gonium pectorale</name>
    <name type="common">Green alga</name>
    <dbReference type="NCBI Taxonomy" id="33097"/>
    <lineage>
        <taxon>Eukaryota</taxon>
        <taxon>Viridiplantae</taxon>
        <taxon>Chlorophyta</taxon>
        <taxon>core chlorophytes</taxon>
        <taxon>Chlorophyceae</taxon>
        <taxon>CS clade</taxon>
        <taxon>Chlamydomonadales</taxon>
        <taxon>Volvocaceae</taxon>
        <taxon>Gonium</taxon>
    </lineage>
</organism>
<feature type="transmembrane region" description="Helical" evidence="1">
    <location>
        <begin position="43"/>
        <end position="63"/>
    </location>
</feature>
<dbReference type="AlphaFoldDB" id="A0A150GLP8"/>
<name>A0A150GLP8_GONPE</name>
<gene>
    <name evidence="2" type="ORF">GPECTOR_15g448</name>
</gene>
<keyword evidence="1" id="KW-0472">Membrane</keyword>
<evidence type="ECO:0000256" key="1">
    <source>
        <dbReference type="SAM" id="Phobius"/>
    </source>
</evidence>
<dbReference type="OrthoDB" id="6073341at2759"/>
<evidence type="ECO:0000313" key="2">
    <source>
        <dbReference type="EMBL" id="KXZ50763.1"/>
    </source>
</evidence>
<keyword evidence="1" id="KW-0812">Transmembrane</keyword>
<keyword evidence="3" id="KW-1185">Reference proteome</keyword>